<protein>
    <recommendedName>
        <fullName evidence="2">AB hydrolase-1 domain-containing protein</fullName>
    </recommendedName>
</protein>
<sequence>MKEPNTIQLPIKDYQNTLYEWEGDSPTLLFCHATGFHGRIWDRVIEKLEGCHCISVDLRGHGKSTNTNPPYPWDSFVPDVIKIIKTMQLRNVVGIGHSMGGHVITSVATKLDDIVKGLVLCDPSLFVDQRYRRKDETGKPEYSHPVSKRRNEWESPSQMYERLSQHKNFASWEKAVLMDYCQHGLEKQGSFYKLSCPPSAEAAMYGAYINPAVLENLKSYENPVSILLARSMKSTESFDDFGPSITRNDLGNMFPNATVKRYPQHSHFLPMENPNLIADAIKTLCMSL</sequence>
<dbReference type="SUPFAM" id="SSF53474">
    <property type="entry name" value="alpha/beta-Hydrolases"/>
    <property type="match status" value="1"/>
</dbReference>
<reference evidence="3" key="1">
    <citation type="submission" date="2018-05" db="EMBL/GenBank/DDBJ databases">
        <authorList>
            <person name="Lanie J.A."/>
            <person name="Ng W.-L."/>
            <person name="Kazmierczak K.M."/>
            <person name="Andrzejewski T.M."/>
            <person name="Davidsen T.M."/>
            <person name="Wayne K.J."/>
            <person name="Tettelin H."/>
            <person name="Glass J.I."/>
            <person name="Rusch D."/>
            <person name="Podicherti R."/>
            <person name="Tsui H.-C.T."/>
            <person name="Winkler M.E."/>
        </authorList>
    </citation>
    <scope>NUCLEOTIDE SEQUENCE</scope>
</reference>
<evidence type="ECO:0000259" key="2">
    <source>
        <dbReference type="Pfam" id="PF12697"/>
    </source>
</evidence>
<organism evidence="3">
    <name type="scientific">marine metagenome</name>
    <dbReference type="NCBI Taxonomy" id="408172"/>
    <lineage>
        <taxon>unclassified sequences</taxon>
        <taxon>metagenomes</taxon>
        <taxon>ecological metagenomes</taxon>
    </lineage>
</organism>
<name>A0A381S8B3_9ZZZZ</name>
<dbReference type="Gene3D" id="3.40.50.1820">
    <property type="entry name" value="alpha/beta hydrolase"/>
    <property type="match status" value="1"/>
</dbReference>
<accession>A0A381S8B3</accession>
<dbReference type="PANTHER" id="PTHR43798">
    <property type="entry name" value="MONOACYLGLYCEROL LIPASE"/>
    <property type="match status" value="1"/>
</dbReference>
<dbReference type="InterPro" id="IPR029058">
    <property type="entry name" value="AB_hydrolase_fold"/>
</dbReference>
<dbReference type="Pfam" id="PF12697">
    <property type="entry name" value="Abhydrolase_6"/>
    <property type="match status" value="1"/>
</dbReference>
<gene>
    <name evidence="3" type="ORF">METZ01_LOCUS53186</name>
</gene>
<evidence type="ECO:0000313" key="3">
    <source>
        <dbReference type="EMBL" id="SVA00332.1"/>
    </source>
</evidence>
<dbReference type="AlphaFoldDB" id="A0A381S8B3"/>
<dbReference type="InterPro" id="IPR000073">
    <property type="entry name" value="AB_hydrolase_1"/>
</dbReference>
<proteinExistence type="predicted"/>
<evidence type="ECO:0000256" key="1">
    <source>
        <dbReference type="SAM" id="MobiDB-lite"/>
    </source>
</evidence>
<feature type="region of interest" description="Disordered" evidence="1">
    <location>
        <begin position="136"/>
        <end position="155"/>
    </location>
</feature>
<feature type="domain" description="AB hydrolase-1" evidence="2">
    <location>
        <begin position="28"/>
        <end position="280"/>
    </location>
</feature>
<dbReference type="EMBL" id="UINC01002790">
    <property type="protein sequence ID" value="SVA00332.1"/>
    <property type="molecule type" value="Genomic_DNA"/>
</dbReference>
<dbReference type="InterPro" id="IPR050266">
    <property type="entry name" value="AB_hydrolase_sf"/>
</dbReference>